<dbReference type="InterPro" id="IPR045851">
    <property type="entry name" value="AMP-bd_C_sf"/>
</dbReference>
<evidence type="ECO:0000313" key="5">
    <source>
        <dbReference type="Proteomes" id="UP000192247"/>
    </source>
</evidence>
<feature type="domain" description="Acetyl-coenzyme A synthetase N-terminal" evidence="3">
    <location>
        <begin position="47"/>
        <end position="103"/>
    </location>
</feature>
<evidence type="ECO:0000256" key="1">
    <source>
        <dbReference type="ARBA" id="ARBA00006432"/>
    </source>
</evidence>
<dbReference type="PANTHER" id="PTHR42921">
    <property type="entry name" value="ACETOACETYL-COA SYNTHETASE"/>
    <property type="match status" value="1"/>
</dbReference>
<dbReference type="Proteomes" id="UP000192247">
    <property type="component" value="Unassembled WGS sequence"/>
</dbReference>
<accession>A0A1V9X0K7</accession>
<organism evidence="4 5">
    <name type="scientific">Tropilaelaps mercedesae</name>
    <dbReference type="NCBI Taxonomy" id="418985"/>
    <lineage>
        <taxon>Eukaryota</taxon>
        <taxon>Metazoa</taxon>
        <taxon>Ecdysozoa</taxon>
        <taxon>Arthropoda</taxon>
        <taxon>Chelicerata</taxon>
        <taxon>Arachnida</taxon>
        <taxon>Acari</taxon>
        <taxon>Parasitiformes</taxon>
        <taxon>Mesostigmata</taxon>
        <taxon>Gamasina</taxon>
        <taxon>Dermanyssoidea</taxon>
        <taxon>Laelapidae</taxon>
        <taxon>Tropilaelaps</taxon>
    </lineage>
</organism>
<dbReference type="InterPro" id="IPR020845">
    <property type="entry name" value="AMP-binding_CS"/>
</dbReference>
<dbReference type="InParanoid" id="A0A1V9X0K7"/>
<dbReference type="Pfam" id="PF16177">
    <property type="entry name" value="ACAS_N"/>
    <property type="match status" value="1"/>
</dbReference>
<dbReference type="InterPro" id="IPR032387">
    <property type="entry name" value="ACAS_N"/>
</dbReference>
<evidence type="ECO:0000259" key="2">
    <source>
        <dbReference type="Pfam" id="PF00501"/>
    </source>
</evidence>
<evidence type="ECO:0000313" key="4">
    <source>
        <dbReference type="EMBL" id="OQR67029.1"/>
    </source>
</evidence>
<proteinExistence type="inferred from homology"/>
<dbReference type="SUPFAM" id="SSF56801">
    <property type="entry name" value="Acetyl-CoA synthetase-like"/>
    <property type="match status" value="1"/>
</dbReference>
<name>A0A1V9X0K7_9ACAR</name>
<dbReference type="InterPro" id="IPR000873">
    <property type="entry name" value="AMP-dep_synth/lig_dom"/>
</dbReference>
<dbReference type="PROSITE" id="PS00455">
    <property type="entry name" value="AMP_BINDING"/>
    <property type="match status" value="1"/>
</dbReference>
<protein>
    <submittedName>
        <fullName evidence="4">Acetoacetyl-CoA synthetase isoform X1-like</fullName>
    </submittedName>
</protein>
<reference evidence="4 5" key="1">
    <citation type="journal article" date="2017" name="Gigascience">
        <title>Draft genome of the honey bee ectoparasitic mite, Tropilaelaps mercedesae, is shaped by the parasitic life history.</title>
        <authorList>
            <person name="Dong X."/>
            <person name="Armstrong S.D."/>
            <person name="Xia D."/>
            <person name="Makepeace B.L."/>
            <person name="Darby A.C."/>
            <person name="Kadowaki T."/>
        </authorList>
    </citation>
    <scope>NUCLEOTIDE SEQUENCE [LARGE SCALE GENOMIC DNA]</scope>
    <source>
        <strain evidence="4">Wuxi-XJTLU</strain>
    </source>
</reference>
<dbReference type="InterPro" id="IPR042099">
    <property type="entry name" value="ANL_N_sf"/>
</dbReference>
<dbReference type="Pfam" id="PF00501">
    <property type="entry name" value="AMP-binding"/>
    <property type="match status" value="1"/>
</dbReference>
<dbReference type="PANTHER" id="PTHR42921:SF1">
    <property type="entry name" value="ACETOACETYL-COA SYNTHETASE"/>
    <property type="match status" value="1"/>
</dbReference>
<dbReference type="GO" id="GO:0030729">
    <property type="term" value="F:acetoacetate-CoA ligase activity"/>
    <property type="evidence" value="ECO:0007669"/>
    <property type="project" value="TreeGrafter"/>
</dbReference>
<comment type="caution">
    <text evidence="4">The sequence shown here is derived from an EMBL/GenBank/DDBJ whole genome shotgun (WGS) entry which is preliminary data.</text>
</comment>
<dbReference type="Gene3D" id="3.30.300.30">
    <property type="match status" value="1"/>
</dbReference>
<evidence type="ECO:0000259" key="3">
    <source>
        <dbReference type="Pfam" id="PF16177"/>
    </source>
</evidence>
<dbReference type="EMBL" id="MNPL01030234">
    <property type="protein sequence ID" value="OQR67029.1"/>
    <property type="molecule type" value="Genomic_DNA"/>
</dbReference>
<keyword evidence="5" id="KW-1185">Reference proteome</keyword>
<feature type="domain" description="AMP-dependent synthetase/ligase" evidence="2">
    <location>
        <begin position="110"/>
        <end position="387"/>
    </location>
</feature>
<dbReference type="Gene3D" id="3.40.50.12780">
    <property type="entry name" value="N-terminal domain of ligase-like"/>
    <property type="match status" value="2"/>
</dbReference>
<dbReference type="OrthoDB" id="10253869at2759"/>
<dbReference type="STRING" id="418985.A0A1V9X0K7"/>
<dbReference type="AlphaFoldDB" id="A0A1V9X0K7"/>
<gene>
    <name evidence="4" type="ORF">BIW11_02264</name>
</gene>
<sequence length="588" mass="65976">MVATLPVMEVSTPTFRWNHLLLKRPNKKQDRFRNHINEKFGLHLADYHDLYRWSVEHYPLFWEEFLSFSEIIISLGYTQVVEDVPMEKIPKWFIGCTLSFTENLLRGEADSVALYATDERLLSIKKVTFGELRLTVARYATALRKLGVGPGDRVCGYVANTEHTVIAFLATASIGAVWSATSPDLGYRAVINRFQQIQPKVIFSVDRQIYNKKIHDKIPILKSILEQLTSVEQVIIIPFDGNRVNISLIPNALYVDDWLTGVEESPKLQYEKVSFSAPLCILFTSGTTGRPKCIVHSVGGTLIQHRKEHELLGDLNEDDTLFYYTTTGWMMWNWLISGLAANASLVLYEGSPLLRDSPYVLLDLAARVGVTVFGTSAKYLSSLEDRLTAGSPDAKGELVCCSPFPSMPVFFWGDESGSLYHQTYFERFPGVWYHGDFCCINTNTGGIIMLGRSDATLNPNGVRFGSTEIYNIVDTISSIQDSVCVSYVSKKTNEEKVVLLLKMKPSCTLTDDLRSTIRTAIRNSLSPRHVPALITQVDDIPYTMNAKKVEVAVRKVINGDNQVDTSTLANPECLQRLKKLCPTLAALD</sequence>
<comment type="similarity">
    <text evidence="1">Belongs to the ATP-dependent AMP-binding enzyme family.</text>
</comment>